<keyword evidence="3" id="KW-1185">Reference proteome</keyword>
<dbReference type="PROSITE" id="PS51318">
    <property type="entry name" value="TAT"/>
    <property type="match status" value="1"/>
</dbReference>
<name>A0A1X7JF88_9BURK</name>
<protein>
    <submittedName>
        <fullName evidence="2">Putative spermidine/putrescine transport system substrate-binding protein</fullName>
    </submittedName>
</protein>
<dbReference type="PANTHER" id="PTHR30222:SF2">
    <property type="entry name" value="ABC TRANSPORTER SUBSTRATE-BINDING PROTEIN"/>
    <property type="match status" value="1"/>
</dbReference>
<dbReference type="OrthoDB" id="8874923at2"/>
<keyword evidence="1" id="KW-0732">Signal</keyword>
<dbReference type="STRING" id="1515439.SAMN06265784_102523"/>
<organism evidence="2 3">
    <name type="scientific">Paraburkholderia susongensis</name>
    <dbReference type="NCBI Taxonomy" id="1515439"/>
    <lineage>
        <taxon>Bacteria</taxon>
        <taxon>Pseudomonadati</taxon>
        <taxon>Pseudomonadota</taxon>
        <taxon>Betaproteobacteria</taxon>
        <taxon>Burkholderiales</taxon>
        <taxon>Burkholderiaceae</taxon>
        <taxon>Paraburkholderia</taxon>
    </lineage>
</organism>
<dbReference type="InterPro" id="IPR006311">
    <property type="entry name" value="TAT_signal"/>
</dbReference>
<gene>
    <name evidence="2" type="ORF">SAMN06265784_102523</name>
</gene>
<reference evidence="3" key="1">
    <citation type="submission" date="2017-04" db="EMBL/GenBank/DDBJ databases">
        <authorList>
            <person name="Varghese N."/>
            <person name="Submissions S."/>
        </authorList>
    </citation>
    <scope>NUCLEOTIDE SEQUENCE [LARGE SCALE GENOMIC DNA]</scope>
    <source>
        <strain evidence="3">LMG 29540</strain>
    </source>
</reference>
<dbReference type="CDD" id="cd13589">
    <property type="entry name" value="PBP2_polyamine_RpCGA009"/>
    <property type="match status" value="1"/>
</dbReference>
<dbReference type="InterPro" id="IPR006059">
    <property type="entry name" value="SBP"/>
</dbReference>
<dbReference type="EMBL" id="FXAT01000002">
    <property type="protein sequence ID" value="SMG26394.1"/>
    <property type="molecule type" value="Genomic_DNA"/>
</dbReference>
<dbReference type="SUPFAM" id="SSF53850">
    <property type="entry name" value="Periplasmic binding protein-like II"/>
    <property type="match status" value="1"/>
</dbReference>
<evidence type="ECO:0000256" key="1">
    <source>
        <dbReference type="ARBA" id="ARBA00022729"/>
    </source>
</evidence>
<evidence type="ECO:0000313" key="3">
    <source>
        <dbReference type="Proteomes" id="UP000193228"/>
    </source>
</evidence>
<dbReference type="RefSeq" id="WP_085481648.1">
    <property type="nucleotide sequence ID" value="NZ_FXAT01000002.1"/>
</dbReference>
<sequence length="351" mass="39070">MNDRKFALGRRWSRRDIVKALSGAAALPLVMPTRSFAKPDQLAVATGGGMLEDAYKKTVFKTWQERTGIPIVTTANEASRLKAMVEQRQVEWDVVQGAGEQYILFGRQGLFEPIDYSIVDKSKLLPHVAYPYFVLTDIAAYHIAWNTQKVKSKPPQTWREVWDYPGRIGLHKEPGQTLEIALLADGVSRDKLYPLDVARALHSLARIKDKVVWWTSGAQGAQLLISGEVDVSAIWNGRVYQPKLQGAPVDYHFNQAIFVSDAWAVPKGAPNRKESMQLIAQELSAPTQAAFARLLPYGPVNRDAMAMLSPEVQAVLPSSPANFGKGTMLNLEYWADNGQNVADHFNNWLLG</sequence>
<dbReference type="PANTHER" id="PTHR30222">
    <property type="entry name" value="SPERMIDINE/PUTRESCINE-BINDING PERIPLASMIC PROTEIN"/>
    <property type="match status" value="1"/>
</dbReference>
<dbReference type="Proteomes" id="UP000193228">
    <property type="component" value="Unassembled WGS sequence"/>
</dbReference>
<proteinExistence type="predicted"/>
<dbReference type="Gene3D" id="3.40.190.10">
    <property type="entry name" value="Periplasmic binding protein-like II"/>
    <property type="match status" value="2"/>
</dbReference>
<dbReference type="AlphaFoldDB" id="A0A1X7JF88"/>
<dbReference type="Pfam" id="PF13416">
    <property type="entry name" value="SBP_bac_8"/>
    <property type="match status" value="1"/>
</dbReference>
<evidence type="ECO:0000313" key="2">
    <source>
        <dbReference type="EMBL" id="SMG26394.1"/>
    </source>
</evidence>
<accession>A0A1X7JF88</accession>